<keyword evidence="1" id="KW-0812">Transmembrane</keyword>
<keyword evidence="1" id="KW-1133">Transmembrane helix</keyword>
<name>A0A1P8UAR5_9MICO</name>
<reference evidence="2 3" key="1">
    <citation type="submission" date="2016-12" db="EMBL/GenBank/DDBJ databases">
        <title>Complete genome sequence of Microbacterium aurum KACC 15219.</title>
        <authorList>
            <person name="Jung Y."/>
            <person name="Shin J.-H."/>
            <person name="Lee Y.-J."/>
            <person name="Yi H."/>
            <person name="Bahn Y.-S."/>
            <person name="Kim J.F."/>
            <person name="Lee D.-W."/>
        </authorList>
    </citation>
    <scope>NUCLEOTIDE SEQUENCE [LARGE SCALE GENOMIC DNA]</scope>
    <source>
        <strain evidence="2 3">KACC 15219</strain>
    </source>
</reference>
<organism evidence="2 3">
    <name type="scientific">Microbacterium aurum</name>
    <dbReference type="NCBI Taxonomy" id="36805"/>
    <lineage>
        <taxon>Bacteria</taxon>
        <taxon>Bacillati</taxon>
        <taxon>Actinomycetota</taxon>
        <taxon>Actinomycetes</taxon>
        <taxon>Micrococcales</taxon>
        <taxon>Microbacteriaceae</taxon>
        <taxon>Microbacterium</taxon>
    </lineage>
</organism>
<proteinExistence type="predicted"/>
<evidence type="ECO:0000313" key="3">
    <source>
        <dbReference type="Proteomes" id="UP000187185"/>
    </source>
</evidence>
<accession>A0A1P8UAR5</accession>
<evidence type="ECO:0000313" key="2">
    <source>
        <dbReference type="EMBL" id="APZ35175.1"/>
    </source>
</evidence>
<keyword evidence="3" id="KW-1185">Reference proteome</keyword>
<dbReference type="AlphaFoldDB" id="A0A1P8UAR5"/>
<protein>
    <submittedName>
        <fullName evidence="2">Uncharacterized protein</fullName>
    </submittedName>
</protein>
<dbReference type="Proteomes" id="UP000187185">
    <property type="component" value="Chromosome"/>
</dbReference>
<keyword evidence="1" id="KW-0472">Membrane</keyword>
<evidence type="ECO:0000256" key="1">
    <source>
        <dbReference type="SAM" id="Phobius"/>
    </source>
</evidence>
<sequence length="120" mass="12594">MSTHFALKGNKLVQYVDHRQPGVAYPVVADPKFAWMGVLPTVKLNRGETYNMRYSAMPGKLALCVSLGGVAGVALAIPCAASLAVLSAKAGTIYASGKCMQVLIGPGILGGVEYKDSYCK</sequence>
<dbReference type="KEGG" id="maur:BOH66_13635"/>
<gene>
    <name evidence="2" type="ORF">BOH66_13635</name>
</gene>
<feature type="transmembrane region" description="Helical" evidence="1">
    <location>
        <begin position="61"/>
        <end position="86"/>
    </location>
</feature>
<dbReference type="EMBL" id="CP018762">
    <property type="protein sequence ID" value="APZ35175.1"/>
    <property type="molecule type" value="Genomic_DNA"/>
</dbReference>